<reference evidence="1 2" key="1">
    <citation type="submission" date="2020-08" db="EMBL/GenBank/DDBJ databases">
        <title>Functional genomics of gut bacteria from endangered species of beetles.</title>
        <authorList>
            <person name="Carlos-Shanley C."/>
        </authorList>
    </citation>
    <scope>NUCLEOTIDE SEQUENCE [LARGE SCALE GENOMIC DNA]</scope>
    <source>
        <strain evidence="1 2">S00239</strain>
    </source>
</reference>
<accession>A0A840LGF5</accession>
<organism evidence="1 2">
    <name type="scientific">Roseateles oligotrophus</name>
    <dbReference type="NCBI Taxonomy" id="1769250"/>
    <lineage>
        <taxon>Bacteria</taxon>
        <taxon>Pseudomonadati</taxon>
        <taxon>Pseudomonadota</taxon>
        <taxon>Betaproteobacteria</taxon>
        <taxon>Burkholderiales</taxon>
        <taxon>Sphaerotilaceae</taxon>
        <taxon>Roseateles</taxon>
    </lineage>
</organism>
<dbReference type="EMBL" id="JACHLP010000007">
    <property type="protein sequence ID" value="MBB4845119.1"/>
    <property type="molecule type" value="Genomic_DNA"/>
</dbReference>
<proteinExistence type="predicted"/>
<dbReference type="RefSeq" id="WP_184302592.1">
    <property type="nucleotide sequence ID" value="NZ_JACHLP010000007.1"/>
</dbReference>
<evidence type="ECO:0000313" key="1">
    <source>
        <dbReference type="EMBL" id="MBB4845119.1"/>
    </source>
</evidence>
<protein>
    <submittedName>
        <fullName evidence="1">Uncharacterized protein</fullName>
    </submittedName>
</protein>
<sequence>MQRSWLSSKWLWLLPVALAVGAASMYFVQRPFSAPATVNANADGANRTAPNSAQATAADGQILAHPAAAPRAHDTPQNAAQYSAHALLAQRDLRAAAEGALCHPELGGVFHAQALRRLCFDIVVSMPNVEAMPPNAPHDLARRHQTALDDLRQRCAGFSSEELNGKVIHELAFDPRAKGDPLMQLQASWTGRTSLGPTELDTLRAQILSPRDPLLLWELGPELSLDSAGGTQRYHLDGQAYTDAQAEVFNLAWRSAVCGVGAGCGAADVNLTALCAENGLCGETLQQAILDGVHRAYGAADVALFQRLVVRIEQVIATADANALRVPG</sequence>
<gene>
    <name evidence="1" type="ORF">HNP55_003665</name>
</gene>
<comment type="caution">
    <text evidence="1">The sequence shown here is derived from an EMBL/GenBank/DDBJ whole genome shotgun (WGS) entry which is preliminary data.</text>
</comment>
<dbReference type="Proteomes" id="UP000562027">
    <property type="component" value="Unassembled WGS sequence"/>
</dbReference>
<evidence type="ECO:0000313" key="2">
    <source>
        <dbReference type="Proteomes" id="UP000562027"/>
    </source>
</evidence>
<keyword evidence="2" id="KW-1185">Reference proteome</keyword>
<dbReference type="AlphaFoldDB" id="A0A840LGF5"/>
<name>A0A840LGF5_9BURK</name>